<proteinExistence type="predicted"/>
<keyword evidence="1" id="KW-0812">Transmembrane</keyword>
<dbReference type="Proteomes" id="UP000290289">
    <property type="component" value="Chromosome 1"/>
</dbReference>
<gene>
    <name evidence="2" type="ORF">DVH24_023122</name>
</gene>
<evidence type="ECO:0000313" key="3">
    <source>
        <dbReference type="Proteomes" id="UP000290289"/>
    </source>
</evidence>
<keyword evidence="3" id="KW-1185">Reference proteome</keyword>
<sequence>MAVTVFLRACSVYVTASRITFSKKILRTPLISPLILFTPPLLASLRIAGLVMPWMLSRRTLRCRFAPPLPRPLPPFPRPDIFDDYGAVVRGFGERVECAVSCGARQTTDISDIICNIPDRLGNTMPFGSSLASGSVGTPKLSENEARALPRWVTH</sequence>
<dbReference type="EMBL" id="RDQH01000327">
    <property type="protein sequence ID" value="RXI08978.1"/>
    <property type="molecule type" value="Genomic_DNA"/>
</dbReference>
<name>A0A498KMJ0_MALDO</name>
<evidence type="ECO:0000256" key="1">
    <source>
        <dbReference type="SAM" id="Phobius"/>
    </source>
</evidence>
<feature type="transmembrane region" description="Helical" evidence="1">
    <location>
        <begin position="32"/>
        <end position="56"/>
    </location>
</feature>
<comment type="caution">
    <text evidence="2">The sequence shown here is derived from an EMBL/GenBank/DDBJ whole genome shotgun (WGS) entry which is preliminary data.</text>
</comment>
<accession>A0A498KMJ0</accession>
<keyword evidence="1" id="KW-1133">Transmembrane helix</keyword>
<organism evidence="2 3">
    <name type="scientific">Malus domestica</name>
    <name type="common">Apple</name>
    <name type="synonym">Pyrus malus</name>
    <dbReference type="NCBI Taxonomy" id="3750"/>
    <lineage>
        <taxon>Eukaryota</taxon>
        <taxon>Viridiplantae</taxon>
        <taxon>Streptophyta</taxon>
        <taxon>Embryophyta</taxon>
        <taxon>Tracheophyta</taxon>
        <taxon>Spermatophyta</taxon>
        <taxon>Magnoliopsida</taxon>
        <taxon>eudicotyledons</taxon>
        <taxon>Gunneridae</taxon>
        <taxon>Pentapetalae</taxon>
        <taxon>rosids</taxon>
        <taxon>fabids</taxon>
        <taxon>Rosales</taxon>
        <taxon>Rosaceae</taxon>
        <taxon>Amygdaloideae</taxon>
        <taxon>Maleae</taxon>
        <taxon>Malus</taxon>
    </lineage>
</organism>
<reference evidence="2 3" key="1">
    <citation type="submission" date="2018-10" db="EMBL/GenBank/DDBJ databases">
        <title>A high-quality apple genome assembly.</title>
        <authorList>
            <person name="Hu J."/>
        </authorList>
    </citation>
    <scope>NUCLEOTIDE SEQUENCE [LARGE SCALE GENOMIC DNA]</scope>
    <source>
        <strain evidence="3">cv. HFTH1</strain>
        <tissue evidence="2">Young leaf</tissue>
    </source>
</reference>
<keyword evidence="1" id="KW-0472">Membrane</keyword>
<protein>
    <submittedName>
        <fullName evidence="2">Uncharacterized protein</fullName>
    </submittedName>
</protein>
<dbReference type="AlphaFoldDB" id="A0A498KMJ0"/>
<evidence type="ECO:0000313" key="2">
    <source>
        <dbReference type="EMBL" id="RXI08978.1"/>
    </source>
</evidence>